<name>A0ABU0CQ11_9BACI</name>
<evidence type="ECO:0000259" key="3">
    <source>
        <dbReference type="PROSITE" id="PS51175"/>
    </source>
</evidence>
<keyword evidence="2" id="KW-0326">Glycosidase</keyword>
<dbReference type="EMBL" id="JAUSUQ010000003">
    <property type="protein sequence ID" value="MDQ0338459.1"/>
    <property type="molecule type" value="Genomic_DNA"/>
</dbReference>
<dbReference type="InterPro" id="IPR000322">
    <property type="entry name" value="Glyco_hydro_31_TIM"/>
</dbReference>
<evidence type="ECO:0000313" key="4">
    <source>
        <dbReference type="EMBL" id="MDQ0338459.1"/>
    </source>
</evidence>
<keyword evidence="5" id="KW-1185">Reference proteome</keyword>
<dbReference type="InterPro" id="IPR025887">
    <property type="entry name" value="Glyco_hydro_31_N_dom"/>
</dbReference>
<dbReference type="Proteomes" id="UP001232445">
    <property type="component" value="Unassembled WGS sequence"/>
</dbReference>
<dbReference type="Gene3D" id="2.60.40.1180">
    <property type="entry name" value="Golgi alpha-mannosidase II"/>
    <property type="match status" value="2"/>
</dbReference>
<dbReference type="Gene3D" id="3.20.20.80">
    <property type="entry name" value="Glycosidases"/>
    <property type="match status" value="1"/>
</dbReference>
<dbReference type="InterPro" id="IPR005084">
    <property type="entry name" value="CBM6"/>
</dbReference>
<dbReference type="Gene3D" id="2.60.40.10">
    <property type="entry name" value="Immunoglobulins"/>
    <property type="match status" value="1"/>
</dbReference>
<dbReference type="Pfam" id="PF22681">
    <property type="entry name" value="Lmo2446-like_N"/>
    <property type="match status" value="1"/>
</dbReference>
<dbReference type="SUPFAM" id="SSF49785">
    <property type="entry name" value="Galactose-binding domain-like"/>
    <property type="match status" value="1"/>
</dbReference>
<dbReference type="GO" id="GO:0016787">
    <property type="term" value="F:hydrolase activity"/>
    <property type="evidence" value="ECO:0007669"/>
    <property type="project" value="UniProtKB-KW"/>
</dbReference>
<proteinExistence type="inferred from homology"/>
<evidence type="ECO:0000256" key="2">
    <source>
        <dbReference type="RuleBase" id="RU361185"/>
    </source>
</evidence>
<dbReference type="Pfam" id="PF21365">
    <property type="entry name" value="Glyco_hydro_31_3rd"/>
    <property type="match status" value="1"/>
</dbReference>
<gene>
    <name evidence="4" type="ORF">J2S00_001243</name>
</gene>
<accession>A0ABU0CQ11</accession>
<dbReference type="InterPro" id="IPR011013">
    <property type="entry name" value="Gal_mutarotase_sf_dom"/>
</dbReference>
<keyword evidence="2 4" id="KW-0378">Hydrolase</keyword>
<comment type="caution">
    <text evidence="4">The sequence shown here is derived from an EMBL/GenBank/DDBJ whole genome shotgun (WGS) entry which is preliminary data.</text>
</comment>
<comment type="similarity">
    <text evidence="1 2">Belongs to the glycosyl hydrolase 31 family.</text>
</comment>
<reference evidence="4 5" key="1">
    <citation type="submission" date="2023-07" db="EMBL/GenBank/DDBJ databases">
        <title>Genomic Encyclopedia of Type Strains, Phase IV (KMG-IV): sequencing the most valuable type-strain genomes for metagenomic binning, comparative biology and taxonomic classification.</title>
        <authorList>
            <person name="Goeker M."/>
        </authorList>
    </citation>
    <scope>NUCLEOTIDE SEQUENCE [LARGE SCALE GENOMIC DNA]</scope>
    <source>
        <strain evidence="4 5">DSM 17740</strain>
    </source>
</reference>
<dbReference type="InterPro" id="IPR008979">
    <property type="entry name" value="Galactose-bd-like_sf"/>
</dbReference>
<evidence type="ECO:0000313" key="5">
    <source>
        <dbReference type="Proteomes" id="UP001232445"/>
    </source>
</evidence>
<dbReference type="Pfam" id="PF16990">
    <property type="entry name" value="CBM_35"/>
    <property type="match status" value="1"/>
</dbReference>
<dbReference type="Pfam" id="PF13802">
    <property type="entry name" value="Gal_mutarotas_2"/>
    <property type="match status" value="1"/>
</dbReference>
<feature type="domain" description="CBM6" evidence="3">
    <location>
        <begin position="967"/>
        <end position="1090"/>
    </location>
</feature>
<dbReference type="InterPro" id="IPR048395">
    <property type="entry name" value="Glyco_hydro_31_C"/>
</dbReference>
<dbReference type="CDD" id="cd04083">
    <property type="entry name" value="CBM35_Lmo2446-like"/>
    <property type="match status" value="1"/>
</dbReference>
<protein>
    <submittedName>
        <fullName evidence="4">Alpha-glucosidase (Family GH31 glycosyl hydrolase)</fullName>
    </submittedName>
</protein>
<dbReference type="SUPFAM" id="SSF74650">
    <property type="entry name" value="Galactose mutarotase-like"/>
    <property type="match status" value="1"/>
</dbReference>
<dbReference type="InterPro" id="IPR051816">
    <property type="entry name" value="Glycosyl_Hydrolase_31"/>
</dbReference>
<dbReference type="InterPro" id="IPR013783">
    <property type="entry name" value="Ig-like_fold"/>
</dbReference>
<dbReference type="Pfam" id="PF01055">
    <property type="entry name" value="Glyco_hydro_31_2nd"/>
    <property type="match status" value="1"/>
</dbReference>
<dbReference type="InterPro" id="IPR013780">
    <property type="entry name" value="Glyco_hydro_b"/>
</dbReference>
<dbReference type="InterPro" id="IPR017853">
    <property type="entry name" value="GH"/>
</dbReference>
<dbReference type="SUPFAM" id="SSF51011">
    <property type="entry name" value="Glycosyl hydrolase domain"/>
    <property type="match status" value="1"/>
</dbReference>
<dbReference type="PANTHER" id="PTHR43863:SF2">
    <property type="entry name" value="MALTASE-GLUCOAMYLASE"/>
    <property type="match status" value="1"/>
</dbReference>
<dbReference type="PANTHER" id="PTHR43863">
    <property type="entry name" value="HYDROLASE, PUTATIVE (AFU_ORTHOLOGUE AFUA_1G03140)-RELATED"/>
    <property type="match status" value="1"/>
</dbReference>
<dbReference type="PROSITE" id="PS51175">
    <property type="entry name" value="CBM6"/>
    <property type="match status" value="1"/>
</dbReference>
<dbReference type="Gene3D" id="2.60.40.1760">
    <property type="entry name" value="glycosyl hydrolase (family 31)"/>
    <property type="match status" value="1"/>
</dbReference>
<dbReference type="CDD" id="cd06597">
    <property type="entry name" value="GH31_transferase_CtsY"/>
    <property type="match status" value="1"/>
</dbReference>
<organism evidence="4 5">
    <name type="scientific">Caldalkalibacillus uzonensis</name>
    <dbReference type="NCBI Taxonomy" id="353224"/>
    <lineage>
        <taxon>Bacteria</taxon>
        <taxon>Bacillati</taxon>
        <taxon>Bacillota</taxon>
        <taxon>Bacilli</taxon>
        <taxon>Bacillales</taxon>
        <taxon>Bacillaceae</taxon>
        <taxon>Caldalkalibacillus</taxon>
    </lineage>
</organism>
<dbReference type="CDD" id="cd14752">
    <property type="entry name" value="GH31_N"/>
    <property type="match status" value="1"/>
</dbReference>
<dbReference type="InterPro" id="IPR055242">
    <property type="entry name" value="Lmo2446-like_N"/>
</dbReference>
<evidence type="ECO:0000256" key="1">
    <source>
        <dbReference type="ARBA" id="ARBA00007806"/>
    </source>
</evidence>
<sequence>MLSTIRRRKTVALIIVLLIFFLTSMTVLAIDGVWHHPYGIDDLYEVKETERFPRDPVAGENVYIHLTTWPVMPGQATWITWTKNGIAQPDIGGEWKYNSGNNSYWVVDMGSFEKGDHIQYTVHANKDGTNEKTIGPFEFTVVGWESIQKITGVTDYGNRIVLEAVPDTGNMKPKINLSFTNDEVFRVQMSPTGLEDHMASGLSNYTVSESTSQVVVETAKLKIIVEKDPYLLKVYDQADNLIARGYDPSLQSSMTWLTDGDSIITKVQDHFYTPENEQFFGFGERYNSLGQRGRNVDTYVYNQYLNQDERTYMAIPFFVNTNGYGIFVNSTFYSQFRLATDRSDMYSFTVNTAGAASSMLDYYFIHGTDLKDVIANYTDITGKPTLPPKFAFGLWMSANEWSSQDHVTNVLNQVRTHDIAAAVMVLEQWSDEHTFYIWNDAQYQPKHGSESFRYEDFTFPADGRWPDPKGMVQELHDEGIKVLLWQIPVQKWTPYPYEQADNDEAYMLEQGYAVGNGSNGAYRIPDGTWFGNSLLLDFTNPEATAWWMSKLDYLFDDIGIDGFKTDGGEMVWGRWNTFANGKKGDEMRNQYPNEYIRAYYEHAKSKKEESMLFSRAGTHGVQQYPGFWAGDQDSTFNAYQQAIRAGLTANISGVPFWSWDLAGFTGPYPSSELYKRSTAMAAFSPIMQFHSEKANPSPSEERSPWNAATRTGDETIIDTFRFYVNTRMNLLPYIYSEAKKTSETGIPLMRAMAIEFPEDTITHDLTWQYMFGDYLLIAPIVNEGEKVKSIYLPEGEWIDFWWGAQRPGQRWITYYAGVNDIPVFVRAGSIIPMNLNENYELGGSIGNELDRYQNLIFRIYPKGTTAYDWYDDVNGQVKTITVTEDYPSQKVTVSMPPIDEISTLMVFTSMPNSVEIESSPLDHYTDFSSFTTATQGWYYDKRGKFAFVKVPADTATRTIHLKGVHKAEYEAEFATQHQVGTNDNHSGYYGTGFVDQFADVGNYIEFDVLVEQEGAYTLDIRYSSAGGAASRGIYVNDVKLQELSLPQTSDWDTWDVASLTVSLRKGYNTIKIQYDNGNVHGINVDHIAIRP</sequence>
<dbReference type="Gene3D" id="2.60.120.260">
    <property type="entry name" value="Galactose-binding domain-like"/>
    <property type="match status" value="1"/>
</dbReference>
<dbReference type="SUPFAM" id="SSF51445">
    <property type="entry name" value="(Trans)glycosidases"/>
    <property type="match status" value="1"/>
</dbReference>